<sequence>MGERGWGWTPSKIRRVRFIEWLVPQSSSATYVPIKPFYDAQPDADALTTQVVHDELRELEQQSLIHLAAGLGGIEGFDALATAKGRLLAEDVQAGRADMRQRRAACRDAMVDWLSSQDASTSLRQPSRDLMLADPRYGTWLAEPFSEADLDAAAAWLRRQGLVDGVTVDECEGPVRLYLTDAGVLCAEEFCSDTVQYVAAQRSTASNAVTIHGPASGVVVGSHGVTQRAGDAVQTTQLDVAALARFADAVALALPALGLAPREQEDARILTGEIVQAASKLRPDQHKLRVLGQSLRTILEGTASNVLAATLLGLWHG</sequence>
<dbReference type="EMBL" id="RPFW01000010">
    <property type="protein sequence ID" value="TVZ00027.1"/>
    <property type="molecule type" value="Genomic_DNA"/>
</dbReference>
<reference evidence="1 2" key="1">
    <citation type="submission" date="2018-11" db="EMBL/GenBank/DDBJ databases">
        <title>Trebonia kvetii gen.nov., sp.nov., a novel acidophilic actinobacterium, and proposal of the new actinobacterial family Treboniaceae fam. nov.</title>
        <authorList>
            <person name="Rapoport D."/>
            <person name="Sagova-Mareckova M."/>
            <person name="Sedlacek I."/>
            <person name="Provaznik J."/>
            <person name="Kralova S."/>
            <person name="Pavlinic D."/>
            <person name="Benes V."/>
            <person name="Kopecky J."/>
        </authorList>
    </citation>
    <scope>NUCLEOTIDE SEQUENCE [LARGE SCALE GENOMIC DNA]</scope>
    <source>
        <strain evidence="1 2">15Tr583</strain>
    </source>
</reference>
<evidence type="ECO:0000313" key="2">
    <source>
        <dbReference type="Proteomes" id="UP000460272"/>
    </source>
</evidence>
<dbReference type="OrthoDB" id="9957280at2"/>
<accession>A0A6P2BN26</accession>
<organism evidence="1 2">
    <name type="scientific">Trebonia kvetii</name>
    <dbReference type="NCBI Taxonomy" id="2480626"/>
    <lineage>
        <taxon>Bacteria</taxon>
        <taxon>Bacillati</taxon>
        <taxon>Actinomycetota</taxon>
        <taxon>Actinomycetes</taxon>
        <taxon>Streptosporangiales</taxon>
        <taxon>Treboniaceae</taxon>
        <taxon>Trebonia</taxon>
    </lineage>
</organism>
<gene>
    <name evidence="1" type="ORF">EAS64_38770</name>
</gene>
<dbReference type="Proteomes" id="UP000460272">
    <property type="component" value="Unassembled WGS sequence"/>
</dbReference>
<keyword evidence="2" id="KW-1185">Reference proteome</keyword>
<dbReference type="AlphaFoldDB" id="A0A6P2BN26"/>
<comment type="caution">
    <text evidence="1">The sequence shown here is derived from an EMBL/GenBank/DDBJ whole genome shotgun (WGS) entry which is preliminary data.</text>
</comment>
<proteinExistence type="predicted"/>
<evidence type="ECO:0000313" key="1">
    <source>
        <dbReference type="EMBL" id="TVZ00027.1"/>
    </source>
</evidence>
<protein>
    <submittedName>
        <fullName evidence="1">Uncharacterized protein</fullName>
    </submittedName>
</protein>
<name>A0A6P2BN26_9ACTN</name>
<dbReference type="RefSeq" id="WP_145861542.1">
    <property type="nucleotide sequence ID" value="NZ_RPFW01000010.1"/>
</dbReference>